<evidence type="ECO:0000313" key="2">
    <source>
        <dbReference type="Proteomes" id="UP001320972"/>
    </source>
</evidence>
<evidence type="ECO:0008006" key="3">
    <source>
        <dbReference type="Google" id="ProtNLM"/>
    </source>
</evidence>
<evidence type="ECO:0000313" key="1">
    <source>
        <dbReference type="EMBL" id="MCU4974384.1"/>
    </source>
</evidence>
<dbReference type="PROSITE" id="PS51318">
    <property type="entry name" value="TAT"/>
    <property type="match status" value="1"/>
</dbReference>
<name>A0ABT2QHI5_9EURY</name>
<comment type="caution">
    <text evidence="1">The sequence shown here is derived from an EMBL/GenBank/DDBJ whole genome shotgun (WGS) entry which is preliminary data.</text>
</comment>
<dbReference type="RefSeq" id="WP_338008499.1">
    <property type="nucleotide sequence ID" value="NZ_JAOPKB010000011.1"/>
</dbReference>
<dbReference type="Proteomes" id="UP001320972">
    <property type="component" value="Unassembled WGS sequence"/>
</dbReference>
<accession>A0ABT2QHI5</accession>
<reference evidence="1 2" key="1">
    <citation type="submission" date="2022-09" db="EMBL/GenBank/DDBJ databases">
        <title>Enrichment on poylsaccharides allowed isolation of novel metabolic and taxonomic groups of Haloarchaea.</title>
        <authorList>
            <person name="Sorokin D.Y."/>
            <person name="Elcheninov A.G."/>
            <person name="Khizhniak T.V."/>
            <person name="Kolganova T.V."/>
            <person name="Kublanov I.V."/>
        </authorList>
    </citation>
    <scope>NUCLEOTIDE SEQUENCE [LARGE SCALE GENOMIC DNA]</scope>
    <source>
        <strain evidence="1 2">AArc-m2/3/4</strain>
    </source>
</reference>
<proteinExistence type="predicted"/>
<dbReference type="EMBL" id="JAOPKB010000011">
    <property type="protein sequence ID" value="MCU4974384.1"/>
    <property type="molecule type" value="Genomic_DNA"/>
</dbReference>
<keyword evidence="2" id="KW-1185">Reference proteome</keyword>
<protein>
    <recommendedName>
        <fullName evidence="3">SipW-cognate class signal peptide</fullName>
    </recommendedName>
</protein>
<sequence>MKMNRRNVLLGLGTVVAGGGAALGTGAFSSVEAQRTISVDTTGDSDALIGISLTGDLDGGSDTIEFDLENDLNLNAVTTFSSALTITNNRESETDDVDIDIRDGFGGSSLIAAPTNDGGLQFEVETGSKDNLAGDGGEVVFNVVFGLVGKHSSGGSPEIPENIVIEASDSN</sequence>
<dbReference type="InterPro" id="IPR006311">
    <property type="entry name" value="TAT_signal"/>
</dbReference>
<organism evidence="1 2">
    <name type="scientific">Natronoglomus mannanivorans</name>
    <dbReference type="NCBI Taxonomy" id="2979990"/>
    <lineage>
        <taxon>Archaea</taxon>
        <taxon>Methanobacteriati</taxon>
        <taxon>Methanobacteriota</taxon>
        <taxon>Stenosarchaea group</taxon>
        <taxon>Halobacteria</taxon>
        <taxon>Halobacteriales</taxon>
        <taxon>Natrialbaceae</taxon>
        <taxon>Natronoglomus</taxon>
    </lineage>
</organism>
<gene>
    <name evidence="1" type="ORF">OB955_16800</name>
</gene>